<dbReference type="GeneID" id="6101740"/>
<evidence type="ECO:0000313" key="4">
    <source>
        <dbReference type="WBParaSite" id="Bm3439.1"/>
    </source>
</evidence>
<reference evidence="2" key="3">
    <citation type="submission" date="2019-04" db="EMBL/GenBank/DDBJ databases">
        <authorList>
            <person name="Howe K."/>
            <person name="Paulini M."/>
            <person name="Williams G."/>
        </authorList>
    </citation>
    <scope>NUCLEOTIDE SEQUENCE [LARGE SCALE GENOMIC DNA]</scope>
    <source>
        <strain evidence="2">FR3</strain>
    </source>
</reference>
<sequence>MAQIRKMQNVTSWKQHCRSLAPHSLVALFILFITTASKVEGQIYRIQNKLLDETQFSNPKSFDYNFEDDFKKLADRNDVYDELVPYLPTFILHKNGKNAGRTSVPIITRRIPGWSTPPPKQKYIEPYKPFSAKSSGGFQRSRLQMPTTLIVRPVSQRLTTRRGTTWTTTTRTTTTTIRSRAFLQQQQHEQRQRQQQRQLNIGLDGFTRRLSRPHSPLDGAVIGSKLVKQFNSKRNINSNTVIRSIQSHVLAKPLVIHTGSGPYLGPTFNCKVLTPKNDGRPSPVTDKTCVLEQPGISADGRCRCTYVVSDRDSNGCALGFLFTCLPK</sequence>
<accession>A0A4E9EZQ8</accession>
<dbReference type="CTD" id="6101740"/>
<evidence type="ECO:0000313" key="5">
    <source>
        <dbReference type="WormBase" id="Bm3439"/>
    </source>
</evidence>
<gene>
    <name evidence="1 4 5" type="ORF">Bm3439</name>
    <name evidence="2" type="ORF">BM_BM3439</name>
    <name evidence="1" type="ORF">BM_Bm3439</name>
</gene>
<evidence type="ECO:0000313" key="2">
    <source>
        <dbReference type="EMBL" id="VIO89206.1"/>
    </source>
</evidence>
<dbReference type="STRING" id="6279.A0A0H5SM18"/>
<dbReference type="EMBL" id="CAAKNF010000196">
    <property type="protein sequence ID" value="VIO89206.1"/>
    <property type="molecule type" value="Genomic_DNA"/>
</dbReference>
<dbReference type="OMA" id="PTYNCRV"/>
<name>A0A0H5SM18_BRUMA</name>
<reference evidence="4" key="4">
    <citation type="submission" date="2019-12" db="UniProtKB">
        <authorList>
            <consortium name="WormBaseParasite"/>
        </authorList>
    </citation>
    <scope>IDENTIFICATION</scope>
</reference>
<dbReference type="AlphaFoldDB" id="A0A0H5SM18"/>
<keyword evidence="3" id="KW-1185">Reference proteome</keyword>
<proteinExistence type="predicted"/>
<reference evidence="1" key="2">
    <citation type="submission" date="2012-12" db="EMBL/GenBank/DDBJ databases">
        <authorList>
            <person name="Gao Y.W."/>
            <person name="Fan S.T."/>
            <person name="Sun H.T."/>
            <person name="Wang Z."/>
            <person name="Gao X.L."/>
            <person name="Li Y.G."/>
            <person name="Wang T.C."/>
            <person name="Zhang K."/>
            <person name="Xu W.W."/>
            <person name="Yu Z.J."/>
            <person name="Xia X.Z."/>
        </authorList>
    </citation>
    <scope>NUCLEOTIDE SEQUENCE</scope>
    <source>
        <strain evidence="1">FR3</strain>
    </source>
</reference>
<evidence type="ECO:0000313" key="1">
    <source>
        <dbReference type="EMBL" id="CRZ24767.1"/>
    </source>
</evidence>
<dbReference type="RefSeq" id="XP_001898301.2">
    <property type="nucleotide sequence ID" value="XM_001898266.2"/>
</dbReference>
<reference evidence="1 3" key="1">
    <citation type="journal article" date="2007" name="Science">
        <title>Draft genome of the filarial nematode parasite Brugia malayi.</title>
        <authorList>
            <person name="Ghedin E."/>
            <person name="Wang S."/>
            <person name="Spiro D."/>
            <person name="Caler E."/>
            <person name="Zhao Q."/>
            <person name="Crabtree J."/>
            <person name="Allen J.E."/>
            <person name="Delcher A.L."/>
            <person name="Guiliano D.B."/>
            <person name="Miranda-Saavedra D."/>
            <person name="Angiuoli S.V."/>
            <person name="Creasy T."/>
            <person name="Amedeo P."/>
            <person name="Haas B."/>
            <person name="El-Sayed N.M."/>
            <person name="Wortman J.R."/>
            <person name="Feldblyum T."/>
            <person name="Tallon L."/>
            <person name="Schatz M."/>
            <person name="Shumway M."/>
            <person name="Koo H."/>
            <person name="Salzberg S.L."/>
            <person name="Schobel S."/>
            <person name="Pertea M."/>
            <person name="Pop M."/>
            <person name="White O."/>
            <person name="Barton G.J."/>
            <person name="Carlow C.K."/>
            <person name="Crawford M.J."/>
            <person name="Daub J."/>
            <person name="Dimmic M.W."/>
            <person name="Estes C.F."/>
            <person name="Foster J.M."/>
            <person name="Ganatra M."/>
            <person name="Gregory W.F."/>
            <person name="Johnson N.M."/>
            <person name="Jin J."/>
            <person name="Komuniecki R."/>
            <person name="Korf I."/>
            <person name="Kumar S."/>
            <person name="Laney S."/>
            <person name="Li B.W."/>
            <person name="Li W."/>
            <person name="Lindblom T.H."/>
            <person name="Lustigman S."/>
            <person name="Ma D."/>
            <person name="Maina C.V."/>
            <person name="Martin D.M."/>
            <person name="McCarter J.P."/>
            <person name="McReynolds L."/>
            <person name="Mitreva M."/>
            <person name="Nutman T.B."/>
            <person name="Parkinson J."/>
            <person name="Peregrin-Alvarez J.M."/>
            <person name="Poole C."/>
            <person name="Ren Q."/>
            <person name="Saunders L."/>
            <person name="Sluder A.E."/>
            <person name="Smith K."/>
            <person name="Stanke M."/>
            <person name="Unnasch T.R."/>
            <person name="Ware J."/>
            <person name="Wei A.D."/>
            <person name="Weil G."/>
            <person name="Williams D.J."/>
            <person name="Zhang Y."/>
            <person name="Williams S.A."/>
            <person name="Fraser-Liggett C."/>
            <person name="Slatko B."/>
            <person name="Blaxter M.L."/>
            <person name="Scott A.L."/>
        </authorList>
    </citation>
    <scope>NUCLEOTIDE SEQUENCE</scope>
    <source>
        <strain evidence="1 3">FR3</strain>
    </source>
</reference>
<dbReference type="OrthoDB" id="5827518at2759"/>
<organism evidence="1">
    <name type="scientific">Brugia malayi</name>
    <name type="common">Filarial nematode worm</name>
    <dbReference type="NCBI Taxonomy" id="6279"/>
    <lineage>
        <taxon>Eukaryota</taxon>
        <taxon>Metazoa</taxon>
        <taxon>Ecdysozoa</taxon>
        <taxon>Nematoda</taxon>
        <taxon>Chromadorea</taxon>
        <taxon>Rhabditida</taxon>
        <taxon>Spirurina</taxon>
        <taxon>Spiruromorpha</taxon>
        <taxon>Filarioidea</taxon>
        <taxon>Onchocercidae</taxon>
        <taxon>Brugia</taxon>
    </lineage>
</organism>
<dbReference type="WormBase" id="Bm3439">
    <property type="protein sequence ID" value="BM18614"/>
    <property type="gene ID" value="WBGene00223700"/>
</dbReference>
<dbReference type="KEGG" id="bmy:BM_BM3439"/>
<dbReference type="WBParaSite" id="Bm3439.1">
    <property type="protein sequence ID" value="Bm3439.1"/>
    <property type="gene ID" value="WBGene00223700"/>
</dbReference>
<dbReference type="EMBL" id="LN856986">
    <property type="protein sequence ID" value="CRZ24767.1"/>
    <property type="molecule type" value="Genomic_DNA"/>
</dbReference>
<dbReference type="FunCoup" id="A0A0H5SM18">
    <property type="interactions" value="113"/>
</dbReference>
<evidence type="ECO:0000313" key="3">
    <source>
        <dbReference type="Proteomes" id="UP000006672"/>
    </source>
</evidence>
<protein>
    <submittedName>
        <fullName evidence="1 4">Bm3439</fullName>
    </submittedName>
</protein>
<dbReference type="Proteomes" id="UP000006672">
    <property type="component" value="Unassembled WGS sequence"/>
</dbReference>
<accession>A0A0H5SM18</accession>